<dbReference type="PANTHER" id="PTHR23419:SF8">
    <property type="entry name" value="FI09726P"/>
    <property type="match status" value="1"/>
</dbReference>
<dbReference type="GO" id="GO:0005507">
    <property type="term" value="F:copper ion binding"/>
    <property type="evidence" value="ECO:0007669"/>
    <property type="project" value="TreeGrafter"/>
</dbReference>
<name>A0A1E5Q426_9PROT</name>
<dbReference type="InterPro" id="IPR015867">
    <property type="entry name" value="N-reg_PII/ATP_PRibTrfase_C"/>
</dbReference>
<dbReference type="GO" id="GO:0010038">
    <property type="term" value="P:response to metal ion"/>
    <property type="evidence" value="ECO:0007669"/>
    <property type="project" value="InterPro"/>
</dbReference>
<dbReference type="AlphaFoldDB" id="A0A1E5Q426"/>
<dbReference type="Pfam" id="PF03091">
    <property type="entry name" value="CutA1"/>
    <property type="match status" value="1"/>
</dbReference>
<dbReference type="InterPro" id="IPR011322">
    <property type="entry name" value="N-reg_PII-like_a/b"/>
</dbReference>
<evidence type="ECO:0000313" key="2">
    <source>
        <dbReference type="EMBL" id="OEJ64625.1"/>
    </source>
</evidence>
<evidence type="ECO:0000256" key="1">
    <source>
        <dbReference type="ARBA" id="ARBA00010169"/>
    </source>
</evidence>
<reference evidence="3" key="1">
    <citation type="submission" date="2016-07" db="EMBL/GenBank/DDBJ databases">
        <authorList>
            <person name="Florea S."/>
            <person name="Webb J.S."/>
            <person name="Jaromczyk J."/>
            <person name="Schardl C.L."/>
        </authorList>
    </citation>
    <scope>NUCLEOTIDE SEQUENCE [LARGE SCALE GENOMIC DNA]</scope>
    <source>
        <strain evidence="3">MV-1</strain>
    </source>
</reference>
<dbReference type="PANTHER" id="PTHR23419">
    <property type="entry name" value="DIVALENT CATION TOLERANCE CUTA-RELATED"/>
    <property type="match status" value="1"/>
</dbReference>
<dbReference type="RefSeq" id="WP_069959127.1">
    <property type="nucleotide sequence ID" value="NZ_MCGG01000067.1"/>
</dbReference>
<comment type="caution">
    <text evidence="2">The sequence shown here is derived from an EMBL/GenBank/DDBJ whole genome shotgun (WGS) entry which is preliminary data.</text>
</comment>
<organism evidence="2 3">
    <name type="scientific">Magnetovibrio blakemorei</name>
    <dbReference type="NCBI Taxonomy" id="28181"/>
    <lineage>
        <taxon>Bacteria</taxon>
        <taxon>Pseudomonadati</taxon>
        <taxon>Pseudomonadota</taxon>
        <taxon>Alphaproteobacteria</taxon>
        <taxon>Rhodospirillales</taxon>
        <taxon>Magnetovibrionaceae</taxon>
        <taxon>Magnetovibrio</taxon>
    </lineage>
</organism>
<dbReference type="SUPFAM" id="SSF54913">
    <property type="entry name" value="GlnB-like"/>
    <property type="match status" value="1"/>
</dbReference>
<evidence type="ECO:0000313" key="3">
    <source>
        <dbReference type="Proteomes" id="UP000095347"/>
    </source>
</evidence>
<dbReference type="STRING" id="28181.BEN30_00590"/>
<comment type="similarity">
    <text evidence="1">Belongs to the CutA family.</text>
</comment>
<gene>
    <name evidence="2" type="ORF">BEN30_00590</name>
</gene>
<dbReference type="Gene3D" id="3.30.70.120">
    <property type="match status" value="1"/>
</dbReference>
<keyword evidence="3" id="KW-1185">Reference proteome</keyword>
<dbReference type="InterPro" id="IPR004323">
    <property type="entry name" value="Ion_tolerance_CutA"/>
</dbReference>
<sequence>MKTENSQRATQLEALQWIYVTAPNREAALDLARTLVKERLVACANVMDGVQSVYWWEGGIVEDAEAVVVFKTQKSLVPQLTRRIQDLHSYDCPCIVALDIQDGNPDFLRWIVHETS</sequence>
<dbReference type="EMBL" id="MCGG01000067">
    <property type="protein sequence ID" value="OEJ64625.1"/>
    <property type="molecule type" value="Genomic_DNA"/>
</dbReference>
<accession>A0A1E5Q426</accession>
<dbReference type="Proteomes" id="UP000095347">
    <property type="component" value="Unassembled WGS sequence"/>
</dbReference>
<protein>
    <submittedName>
        <fullName evidence="2">Dihydroorotate dehydrogenase</fullName>
    </submittedName>
</protein>
<proteinExistence type="inferred from homology"/>
<dbReference type="OrthoDB" id="37622at2"/>